<keyword evidence="1" id="KW-0238">DNA-binding</keyword>
<organism evidence="1 2">
    <name type="scientific">Clostridium sulfidigenes</name>
    <dbReference type="NCBI Taxonomy" id="318464"/>
    <lineage>
        <taxon>Bacteria</taxon>
        <taxon>Bacillati</taxon>
        <taxon>Bacillota</taxon>
        <taxon>Clostridia</taxon>
        <taxon>Eubacteriales</taxon>
        <taxon>Clostridiaceae</taxon>
        <taxon>Clostridium</taxon>
    </lineage>
</organism>
<dbReference type="Proteomes" id="UP000768462">
    <property type="component" value="Unassembled WGS sequence"/>
</dbReference>
<name>A0A927WFB7_9CLOT</name>
<evidence type="ECO:0000313" key="2">
    <source>
        <dbReference type="Proteomes" id="UP000768462"/>
    </source>
</evidence>
<reference evidence="1" key="1">
    <citation type="submission" date="2019-04" db="EMBL/GenBank/DDBJ databases">
        <title>Evolution of Biomass-Degrading Anaerobic Consortia Revealed by Metagenomics.</title>
        <authorList>
            <person name="Peng X."/>
        </authorList>
    </citation>
    <scope>NUCLEOTIDE SEQUENCE</scope>
    <source>
        <strain evidence="1">SIG254</strain>
    </source>
</reference>
<dbReference type="GO" id="GO:0003677">
    <property type="term" value="F:DNA binding"/>
    <property type="evidence" value="ECO:0007669"/>
    <property type="project" value="UniProtKB-KW"/>
</dbReference>
<proteinExistence type="predicted"/>
<accession>A0A927WFB7</accession>
<evidence type="ECO:0000313" key="1">
    <source>
        <dbReference type="EMBL" id="MBE6061164.1"/>
    </source>
</evidence>
<sequence length="65" mass="7541">MNGYLKISEVSEKWGIKERRINTLCLEGRIEGAIKFGNTWAIPMDAEKPKDKRIKSGKYIKNKEE</sequence>
<dbReference type="EMBL" id="SVCM01000153">
    <property type="protein sequence ID" value="MBE6061164.1"/>
    <property type="molecule type" value="Genomic_DNA"/>
</dbReference>
<dbReference type="AlphaFoldDB" id="A0A927WFB7"/>
<gene>
    <name evidence="1" type="ORF">E7215_13470</name>
</gene>
<comment type="caution">
    <text evidence="1">The sequence shown here is derived from an EMBL/GenBank/DDBJ whole genome shotgun (WGS) entry which is preliminary data.</text>
</comment>
<protein>
    <submittedName>
        <fullName evidence="1">DNA-binding protein</fullName>
    </submittedName>
</protein>